<dbReference type="EMBL" id="NOKA02000042">
    <property type="protein sequence ID" value="RDY30278.1"/>
    <property type="molecule type" value="Genomic_DNA"/>
</dbReference>
<evidence type="ECO:0000313" key="3">
    <source>
        <dbReference type="EMBL" id="RDY30278.1"/>
    </source>
</evidence>
<dbReference type="OrthoDB" id="2213423at2"/>
<accession>A0A371JC63</accession>
<dbReference type="InterPro" id="IPR029058">
    <property type="entry name" value="AB_hydrolase_fold"/>
</dbReference>
<dbReference type="PANTHER" id="PTHR11487">
    <property type="entry name" value="THIOESTERASE"/>
    <property type="match status" value="1"/>
</dbReference>
<gene>
    <name evidence="3" type="ORF">CG710_015520</name>
</gene>
<dbReference type="Proteomes" id="UP000216411">
    <property type="component" value="Unassembled WGS sequence"/>
</dbReference>
<organism evidence="3 4">
    <name type="scientific">Lachnotalea glycerini</name>
    <dbReference type="NCBI Taxonomy" id="1763509"/>
    <lineage>
        <taxon>Bacteria</taxon>
        <taxon>Bacillati</taxon>
        <taxon>Bacillota</taxon>
        <taxon>Clostridia</taxon>
        <taxon>Lachnospirales</taxon>
        <taxon>Lachnospiraceae</taxon>
        <taxon>Lachnotalea</taxon>
    </lineage>
</organism>
<dbReference type="SUPFAM" id="SSF53474">
    <property type="entry name" value="alpha/beta-Hydrolases"/>
    <property type="match status" value="1"/>
</dbReference>
<name>A0A371JC63_9FIRM</name>
<comment type="caution">
    <text evidence="3">The sequence shown here is derived from an EMBL/GenBank/DDBJ whole genome shotgun (WGS) entry which is preliminary data.</text>
</comment>
<comment type="similarity">
    <text evidence="1">Belongs to the thioesterase family.</text>
</comment>
<evidence type="ECO:0000259" key="2">
    <source>
        <dbReference type="Pfam" id="PF00975"/>
    </source>
</evidence>
<dbReference type="RefSeq" id="WP_094375739.1">
    <property type="nucleotide sequence ID" value="NZ_NOKA02000042.1"/>
</dbReference>
<dbReference type="InterPro" id="IPR001031">
    <property type="entry name" value="Thioesterase"/>
</dbReference>
<feature type="domain" description="Thioesterase" evidence="2">
    <location>
        <begin position="5"/>
        <end position="229"/>
    </location>
</feature>
<proteinExistence type="inferred from homology"/>
<dbReference type="AlphaFoldDB" id="A0A371JC63"/>
<sequence>MNTKKVICLPHAGGMAVSYKCFEKYADDNIQFINIELPGHGTRCDENLCNSLEEIVEDIYFQIQDEIYKEDYVILGHSMGSWLAYELYYKIKEENNTLPLQLFLSGNTSPFYERKEGTTTLLSDDEFIENIIKKGLTAKEIFQNDELRAIFLPVLKSDFIILENYKPDESRALIECGITVMGGLQDTSMGKKIEAWKSMTSKEYNIYYFEGDHFYLFYNAEEMVEIITRTFEISNNM</sequence>
<evidence type="ECO:0000313" key="4">
    <source>
        <dbReference type="Proteomes" id="UP000216411"/>
    </source>
</evidence>
<dbReference type="GO" id="GO:0008610">
    <property type="term" value="P:lipid biosynthetic process"/>
    <property type="evidence" value="ECO:0007669"/>
    <property type="project" value="TreeGrafter"/>
</dbReference>
<dbReference type="Pfam" id="PF00975">
    <property type="entry name" value="Thioesterase"/>
    <property type="match status" value="1"/>
</dbReference>
<reference evidence="3 4" key="1">
    <citation type="journal article" date="2017" name="Genome Announc.">
        <title>Draft Genome Sequence of a Sporulating and Motile Strain of Lachnotalea glycerini Isolated from Water in Quebec City, Canada.</title>
        <authorList>
            <person name="Maheux A.F."/>
            <person name="Boudreau D.K."/>
            <person name="Berube E."/>
            <person name="Boissinot M."/>
            <person name="Raymond F."/>
            <person name="Brodeur S."/>
            <person name="Corbeil J."/>
            <person name="Isabel S."/>
            <person name="Omar R.F."/>
            <person name="Bergeron M.G."/>
        </authorList>
    </citation>
    <scope>NUCLEOTIDE SEQUENCE [LARGE SCALE GENOMIC DNA]</scope>
    <source>
        <strain evidence="3 4">CCRI-19302</strain>
    </source>
</reference>
<evidence type="ECO:0000256" key="1">
    <source>
        <dbReference type="ARBA" id="ARBA00007169"/>
    </source>
</evidence>
<dbReference type="Gene3D" id="3.40.50.1820">
    <property type="entry name" value="alpha/beta hydrolase"/>
    <property type="match status" value="1"/>
</dbReference>
<keyword evidence="4" id="KW-1185">Reference proteome</keyword>
<protein>
    <submittedName>
        <fullName evidence="3">Thioesterase</fullName>
    </submittedName>
</protein>
<dbReference type="InterPro" id="IPR012223">
    <property type="entry name" value="TEII"/>
</dbReference>
<dbReference type="PANTHER" id="PTHR11487:SF0">
    <property type="entry name" value="S-ACYL FATTY ACID SYNTHASE THIOESTERASE, MEDIUM CHAIN"/>
    <property type="match status" value="1"/>
</dbReference>